<sequence>MTESNLSKSDLLEICSSLGLPTEGNKMDLVQKLKEYSGVINRGKGKEKDVLAGPSTLGQEIADDASIVYSQQTEISATLNPNTEPRAQTLNDLLRNKKRTAWNMPLEGLPRDIEEVSDCQPQTYRETKKRKSLAEE</sequence>
<dbReference type="Proteomes" id="UP000789920">
    <property type="component" value="Unassembled WGS sequence"/>
</dbReference>
<dbReference type="EMBL" id="CAJVQC010172029">
    <property type="protein sequence ID" value="CAG8850665.1"/>
    <property type="molecule type" value="Genomic_DNA"/>
</dbReference>
<name>A0ACA9SWA3_9GLOM</name>
<organism evidence="1 2">
    <name type="scientific">Racocetra persica</name>
    <dbReference type="NCBI Taxonomy" id="160502"/>
    <lineage>
        <taxon>Eukaryota</taxon>
        <taxon>Fungi</taxon>
        <taxon>Fungi incertae sedis</taxon>
        <taxon>Mucoromycota</taxon>
        <taxon>Glomeromycotina</taxon>
        <taxon>Glomeromycetes</taxon>
        <taxon>Diversisporales</taxon>
        <taxon>Gigasporaceae</taxon>
        <taxon>Racocetra</taxon>
    </lineage>
</organism>
<keyword evidence="2" id="KW-1185">Reference proteome</keyword>
<feature type="non-terminal residue" evidence="1">
    <location>
        <position position="136"/>
    </location>
</feature>
<protein>
    <submittedName>
        <fullName evidence="1">28000_t:CDS:1</fullName>
    </submittedName>
</protein>
<reference evidence="1" key="1">
    <citation type="submission" date="2021-06" db="EMBL/GenBank/DDBJ databases">
        <authorList>
            <person name="Kallberg Y."/>
            <person name="Tangrot J."/>
            <person name="Rosling A."/>
        </authorList>
    </citation>
    <scope>NUCLEOTIDE SEQUENCE</scope>
    <source>
        <strain evidence="1">MA461A</strain>
    </source>
</reference>
<accession>A0ACA9SWA3</accession>
<gene>
    <name evidence="1" type="ORF">RPERSI_LOCUS36201</name>
</gene>
<evidence type="ECO:0000313" key="2">
    <source>
        <dbReference type="Proteomes" id="UP000789920"/>
    </source>
</evidence>
<proteinExistence type="predicted"/>
<comment type="caution">
    <text evidence="1">The sequence shown here is derived from an EMBL/GenBank/DDBJ whole genome shotgun (WGS) entry which is preliminary data.</text>
</comment>
<evidence type="ECO:0000313" key="1">
    <source>
        <dbReference type="EMBL" id="CAG8850665.1"/>
    </source>
</evidence>